<evidence type="ECO:0000313" key="9">
    <source>
        <dbReference type="EMBL" id="NES11909.1"/>
    </source>
</evidence>
<sequence length="237" mass="25613">MTTGYPGGWKRWYSNTALALLAGACLALLWAIPAAIQGGEAYREMILWGQTTGRMVQSFAHARPWWWYLPILPILLLPWSLWLPLWRGLPGLRAHAGAAERFCLAWFVPGLLAFSAISGKQVHYLLPLLPALILLGARALEARADTPSPGRLAIALALAVCLHCTGPYDCALPGHAAPMADLGRRAVTGLGVDPARVDATLGTHPASTRGQPLARSVSRCLSRRTAHRCTPHRGARL</sequence>
<feature type="transmembrane region" description="Helical" evidence="8">
    <location>
        <begin position="65"/>
        <end position="86"/>
    </location>
</feature>
<keyword evidence="2" id="KW-1003">Cell membrane</keyword>
<evidence type="ECO:0000256" key="7">
    <source>
        <dbReference type="ARBA" id="ARBA00023136"/>
    </source>
</evidence>
<comment type="caution">
    <text evidence="9">The sequence shown here is derived from an EMBL/GenBank/DDBJ whole genome shotgun (WGS) entry which is preliminary data.</text>
</comment>
<keyword evidence="10" id="KW-1185">Reference proteome</keyword>
<reference evidence="9 10" key="1">
    <citation type="submission" date="2020-02" db="EMBL/GenBank/DDBJ databases">
        <title>Broccoli isolated Pseudomonas sp.</title>
        <authorList>
            <person name="Fujikawa T."/>
            <person name="Sawada H."/>
        </authorList>
    </citation>
    <scope>NUCLEOTIDE SEQUENCE [LARGE SCALE GENOMIC DNA]</scope>
    <source>
        <strain evidence="9 10">JCM 32154</strain>
    </source>
</reference>
<evidence type="ECO:0000256" key="6">
    <source>
        <dbReference type="ARBA" id="ARBA00022989"/>
    </source>
</evidence>
<dbReference type="EMBL" id="JAAHBT010000350">
    <property type="protein sequence ID" value="NES11909.1"/>
    <property type="molecule type" value="Genomic_DNA"/>
</dbReference>
<evidence type="ECO:0008006" key="11">
    <source>
        <dbReference type="Google" id="ProtNLM"/>
    </source>
</evidence>
<evidence type="ECO:0000256" key="1">
    <source>
        <dbReference type="ARBA" id="ARBA00004651"/>
    </source>
</evidence>
<keyword evidence="5 8" id="KW-0812">Transmembrane</keyword>
<dbReference type="GO" id="GO:0010041">
    <property type="term" value="P:response to iron(III) ion"/>
    <property type="evidence" value="ECO:0007669"/>
    <property type="project" value="TreeGrafter"/>
</dbReference>
<feature type="transmembrane region" description="Helical" evidence="8">
    <location>
        <begin position="98"/>
        <end position="117"/>
    </location>
</feature>
<protein>
    <recommendedName>
        <fullName evidence="11">Glycosyltransferase family 39 protein</fullName>
    </recommendedName>
</protein>
<comment type="subcellular location">
    <subcellularLocation>
        <location evidence="1">Cell membrane</location>
        <topology evidence="1">Multi-pass membrane protein</topology>
    </subcellularLocation>
</comment>
<dbReference type="GO" id="GO:0009103">
    <property type="term" value="P:lipopolysaccharide biosynthetic process"/>
    <property type="evidence" value="ECO:0007669"/>
    <property type="project" value="TreeGrafter"/>
</dbReference>
<evidence type="ECO:0000256" key="3">
    <source>
        <dbReference type="ARBA" id="ARBA00022676"/>
    </source>
</evidence>
<evidence type="ECO:0000256" key="4">
    <source>
        <dbReference type="ARBA" id="ARBA00022679"/>
    </source>
</evidence>
<gene>
    <name evidence="9" type="ORF">G3O07_22735</name>
</gene>
<keyword evidence="6 8" id="KW-1133">Transmembrane helix</keyword>
<organism evidence="9 10">
    <name type="scientific">Pseudomonas laurentiana</name>
    <dbReference type="NCBI Taxonomy" id="2364649"/>
    <lineage>
        <taxon>Bacteria</taxon>
        <taxon>Pseudomonadati</taxon>
        <taxon>Pseudomonadota</taxon>
        <taxon>Gammaproteobacteria</taxon>
        <taxon>Pseudomonadales</taxon>
        <taxon>Pseudomonadaceae</taxon>
        <taxon>Pseudomonas</taxon>
    </lineage>
</organism>
<name>A0A6I5RVW6_9PSED</name>
<evidence type="ECO:0000256" key="2">
    <source>
        <dbReference type="ARBA" id="ARBA00022475"/>
    </source>
</evidence>
<accession>A0A6I5RVW6</accession>
<proteinExistence type="predicted"/>
<evidence type="ECO:0000256" key="5">
    <source>
        <dbReference type="ARBA" id="ARBA00022692"/>
    </source>
</evidence>
<dbReference type="GO" id="GO:0005886">
    <property type="term" value="C:plasma membrane"/>
    <property type="evidence" value="ECO:0007669"/>
    <property type="project" value="UniProtKB-SubCell"/>
</dbReference>
<dbReference type="InterPro" id="IPR050297">
    <property type="entry name" value="LipidA_mod_glycosyltrf_83"/>
</dbReference>
<dbReference type="PANTHER" id="PTHR33908:SF3">
    <property type="entry name" value="UNDECAPRENYL PHOSPHATE-ALPHA-4-AMINO-4-DEOXY-L-ARABINOSE ARABINOSYL TRANSFERASE"/>
    <property type="match status" value="1"/>
</dbReference>
<keyword evidence="7 8" id="KW-0472">Membrane</keyword>
<keyword evidence="3" id="KW-0328">Glycosyltransferase</keyword>
<keyword evidence="4" id="KW-0808">Transferase</keyword>
<dbReference type="GO" id="GO:0016763">
    <property type="term" value="F:pentosyltransferase activity"/>
    <property type="evidence" value="ECO:0007669"/>
    <property type="project" value="TreeGrafter"/>
</dbReference>
<dbReference type="AlphaFoldDB" id="A0A6I5RVW6"/>
<evidence type="ECO:0000313" key="10">
    <source>
        <dbReference type="Proteomes" id="UP000471751"/>
    </source>
</evidence>
<evidence type="ECO:0000256" key="8">
    <source>
        <dbReference type="SAM" id="Phobius"/>
    </source>
</evidence>
<dbReference type="Proteomes" id="UP000471751">
    <property type="component" value="Unassembled WGS sequence"/>
</dbReference>
<dbReference type="PANTHER" id="PTHR33908">
    <property type="entry name" value="MANNOSYLTRANSFERASE YKCB-RELATED"/>
    <property type="match status" value="1"/>
</dbReference>